<dbReference type="Pfam" id="PF02845">
    <property type="entry name" value="CUE"/>
    <property type="match status" value="1"/>
</dbReference>
<evidence type="ECO:0000259" key="3">
    <source>
        <dbReference type="PROSITE" id="PS51140"/>
    </source>
</evidence>
<dbReference type="Proteomes" id="UP000650833">
    <property type="component" value="Unassembled WGS sequence"/>
</dbReference>
<feature type="compositionally biased region" description="Basic and acidic residues" evidence="1">
    <location>
        <begin position="145"/>
        <end position="157"/>
    </location>
</feature>
<comment type="caution">
    <text evidence="4">The sequence shown here is derived from an EMBL/GenBank/DDBJ whole genome shotgun (WGS) entry which is preliminary data.</text>
</comment>
<feature type="compositionally biased region" description="Basic and acidic residues" evidence="1">
    <location>
        <begin position="176"/>
        <end position="185"/>
    </location>
</feature>
<organism evidence="4 5">
    <name type="scientific">Mucor plumbeus</name>
    <dbReference type="NCBI Taxonomy" id="97098"/>
    <lineage>
        <taxon>Eukaryota</taxon>
        <taxon>Fungi</taxon>
        <taxon>Fungi incertae sedis</taxon>
        <taxon>Mucoromycota</taxon>
        <taxon>Mucoromycotina</taxon>
        <taxon>Mucoromycetes</taxon>
        <taxon>Mucorales</taxon>
        <taxon>Mucorineae</taxon>
        <taxon>Mucoraceae</taxon>
        <taxon>Mucor</taxon>
    </lineage>
</organism>
<dbReference type="Gene3D" id="1.10.8.10">
    <property type="entry name" value="DNA helicase RuvA subunit, C-terminal domain"/>
    <property type="match status" value="1"/>
</dbReference>
<feature type="compositionally biased region" description="Basic and acidic residues" evidence="1">
    <location>
        <begin position="230"/>
        <end position="247"/>
    </location>
</feature>
<feature type="region of interest" description="Disordered" evidence="1">
    <location>
        <begin position="27"/>
        <end position="49"/>
    </location>
</feature>
<proteinExistence type="predicted"/>
<feature type="domain" description="CUE" evidence="3">
    <location>
        <begin position="51"/>
        <end position="93"/>
    </location>
</feature>
<keyword evidence="2" id="KW-0732">Signal</keyword>
<name>A0A8H7RQG9_9FUNG</name>
<sequence>MNDSVSILVAVFLILIALRWMLGGNQNNQQQQQQQGQRRTTTGARRMPHRVTPQMIEMVRAMFPDIPTAAIQADLQRTGSVETTVDNALRDGGLPLPPPIASQQGSPNANANNNSPNVSSSRKSPSHPNLVQRYKIDVQQDTDQEPPKVWEASPDKRQETLRKRKEFMVLQARKKLMEQQQKKQNIEQQDVQGSSSTTAAIPVSTKEGQEDEEKTFEDMSVDELNTLSPEQRRDQMLQALERRTSSS</sequence>
<feature type="region of interest" description="Disordered" evidence="1">
    <location>
        <begin position="87"/>
        <end position="128"/>
    </location>
</feature>
<evidence type="ECO:0000256" key="1">
    <source>
        <dbReference type="SAM" id="MobiDB-lite"/>
    </source>
</evidence>
<protein>
    <recommendedName>
        <fullName evidence="3">CUE domain-containing protein</fullName>
    </recommendedName>
</protein>
<feature type="region of interest" description="Disordered" evidence="1">
    <location>
        <begin position="138"/>
        <end position="157"/>
    </location>
</feature>
<feature type="signal peptide" evidence="2">
    <location>
        <begin position="1"/>
        <end position="23"/>
    </location>
</feature>
<feature type="compositionally biased region" description="Acidic residues" evidence="1">
    <location>
        <begin position="209"/>
        <end position="221"/>
    </location>
</feature>
<feature type="region of interest" description="Disordered" evidence="1">
    <location>
        <begin position="176"/>
        <end position="247"/>
    </location>
</feature>
<gene>
    <name evidence="4" type="ORF">INT46_004150</name>
</gene>
<reference evidence="4" key="1">
    <citation type="submission" date="2020-12" db="EMBL/GenBank/DDBJ databases">
        <title>Metabolic potential, ecology and presence of endohyphal bacteria is reflected in genomic diversity of Mucoromycotina.</title>
        <authorList>
            <person name="Muszewska A."/>
            <person name="Okrasinska A."/>
            <person name="Steczkiewicz K."/>
            <person name="Drgas O."/>
            <person name="Orlowska M."/>
            <person name="Perlinska-Lenart U."/>
            <person name="Aleksandrzak-Piekarczyk T."/>
            <person name="Szatraj K."/>
            <person name="Zielenkiewicz U."/>
            <person name="Pilsyk S."/>
            <person name="Malc E."/>
            <person name="Mieczkowski P."/>
            <person name="Kruszewska J.S."/>
            <person name="Biernat P."/>
            <person name="Pawlowska J."/>
        </authorList>
    </citation>
    <scope>NUCLEOTIDE SEQUENCE</scope>
    <source>
        <strain evidence="4">CBS 226.32</strain>
    </source>
</reference>
<feature type="compositionally biased region" description="Low complexity" evidence="1">
    <location>
        <begin position="27"/>
        <end position="37"/>
    </location>
</feature>
<feature type="chain" id="PRO_5034766017" description="CUE domain-containing protein" evidence="2">
    <location>
        <begin position="24"/>
        <end position="247"/>
    </location>
</feature>
<evidence type="ECO:0000256" key="2">
    <source>
        <dbReference type="SAM" id="SignalP"/>
    </source>
</evidence>
<evidence type="ECO:0000313" key="5">
    <source>
        <dbReference type="Proteomes" id="UP000650833"/>
    </source>
</evidence>
<dbReference type="GO" id="GO:0043130">
    <property type="term" value="F:ubiquitin binding"/>
    <property type="evidence" value="ECO:0007669"/>
    <property type="project" value="InterPro"/>
</dbReference>
<feature type="compositionally biased region" description="Low complexity" evidence="1">
    <location>
        <begin position="106"/>
        <end position="128"/>
    </location>
</feature>
<dbReference type="InterPro" id="IPR003892">
    <property type="entry name" value="CUE"/>
</dbReference>
<dbReference type="SMART" id="SM00546">
    <property type="entry name" value="CUE"/>
    <property type="match status" value="1"/>
</dbReference>
<dbReference type="CDD" id="cd14424">
    <property type="entry name" value="CUE_Cue1p_like"/>
    <property type="match status" value="1"/>
</dbReference>
<dbReference type="PROSITE" id="PS51140">
    <property type="entry name" value="CUE"/>
    <property type="match status" value="1"/>
</dbReference>
<accession>A0A8H7RQG9</accession>
<dbReference type="AlphaFoldDB" id="A0A8H7RQG9"/>
<dbReference type="OrthoDB" id="3824970at2759"/>
<dbReference type="EMBL" id="JAEPRC010000002">
    <property type="protein sequence ID" value="KAG2215894.1"/>
    <property type="molecule type" value="Genomic_DNA"/>
</dbReference>
<evidence type="ECO:0000313" key="4">
    <source>
        <dbReference type="EMBL" id="KAG2215894.1"/>
    </source>
</evidence>
<keyword evidence="5" id="KW-1185">Reference proteome</keyword>